<dbReference type="RefSeq" id="WP_013258176.1">
    <property type="nucleotide sequence ID" value="NC_014365.1"/>
</dbReference>
<dbReference type="eggNOG" id="COG1337">
    <property type="taxonomic scope" value="Bacteria"/>
</dbReference>
<feature type="domain" description="CRISPR type III-associated protein" evidence="3">
    <location>
        <begin position="131"/>
        <end position="429"/>
    </location>
</feature>
<dbReference type="HOGENOM" id="CLU_025315_0_0_7"/>
<name>E1QGN0_DESB2</name>
<dbReference type="GO" id="GO:0051607">
    <property type="term" value="P:defense response to virus"/>
    <property type="evidence" value="ECO:0007669"/>
    <property type="project" value="UniProtKB-KW"/>
</dbReference>
<dbReference type="InterPro" id="IPR005537">
    <property type="entry name" value="RAMP_III_fam"/>
</dbReference>
<keyword evidence="5" id="KW-1185">Reference proteome</keyword>
<gene>
    <name evidence="4" type="ordered locus">Deba_1355</name>
</gene>
<dbReference type="STRING" id="644282.Deba_1355"/>
<dbReference type="InterPro" id="IPR023825">
    <property type="entry name" value="CRISPR-assoc_RAMP_BGP1436"/>
</dbReference>
<dbReference type="AlphaFoldDB" id="E1QGN0"/>
<dbReference type="EMBL" id="CP002085">
    <property type="protein sequence ID" value="ADK84723.1"/>
    <property type="molecule type" value="Genomic_DNA"/>
</dbReference>
<dbReference type="Proteomes" id="UP000009047">
    <property type="component" value="Chromosome"/>
</dbReference>
<reference evidence="4 5" key="1">
    <citation type="journal article" date="2010" name="Stand. Genomic Sci.">
        <title>Complete genome sequence of Desulfarculus baarsii type strain (2st14).</title>
        <authorList>
            <person name="Sun H."/>
            <person name="Spring S."/>
            <person name="Lapidus A."/>
            <person name="Davenport K."/>
            <person name="Del Rio T.G."/>
            <person name="Tice H."/>
            <person name="Nolan M."/>
            <person name="Copeland A."/>
            <person name="Cheng J.F."/>
            <person name="Lucas S."/>
            <person name="Tapia R."/>
            <person name="Goodwin L."/>
            <person name="Pitluck S."/>
            <person name="Ivanova N."/>
            <person name="Pagani I."/>
            <person name="Mavromatis K."/>
            <person name="Ovchinnikova G."/>
            <person name="Pati A."/>
            <person name="Chen A."/>
            <person name="Palaniappan K."/>
            <person name="Hauser L."/>
            <person name="Chang Y.J."/>
            <person name="Jeffries C.D."/>
            <person name="Detter J.C."/>
            <person name="Han C."/>
            <person name="Rohde M."/>
            <person name="Brambilla E."/>
            <person name="Goker M."/>
            <person name="Woyke T."/>
            <person name="Bristow J."/>
            <person name="Eisen J.A."/>
            <person name="Markowitz V."/>
            <person name="Hugenholtz P."/>
            <person name="Kyrpides N.C."/>
            <person name="Klenk H.P."/>
            <person name="Land M."/>
        </authorList>
    </citation>
    <scope>NUCLEOTIDE SEQUENCE [LARGE SCALE GENOMIC DNA]</scope>
    <source>
        <strain evidence="5">ATCC 33931 / DSM 2075 / LMG 7858 / VKM B-1802 / 2st14</strain>
    </source>
</reference>
<proteinExistence type="predicted"/>
<evidence type="ECO:0000256" key="1">
    <source>
        <dbReference type="ARBA" id="ARBA00023118"/>
    </source>
</evidence>
<evidence type="ECO:0000256" key="2">
    <source>
        <dbReference type="SAM" id="MobiDB-lite"/>
    </source>
</evidence>
<evidence type="ECO:0000313" key="5">
    <source>
        <dbReference type="Proteomes" id="UP000009047"/>
    </source>
</evidence>
<keyword evidence="1" id="KW-0051">Antiviral defense</keyword>
<dbReference type="NCBIfam" id="TIGR03986">
    <property type="entry name" value="TIGR03986 family CRISPR-associated RAMP protein"/>
    <property type="match status" value="1"/>
</dbReference>
<dbReference type="Pfam" id="PF03787">
    <property type="entry name" value="RAMPs"/>
    <property type="match status" value="1"/>
</dbReference>
<dbReference type="OrthoDB" id="5362408at2"/>
<accession>E1QGN0</accession>
<evidence type="ECO:0000313" key="4">
    <source>
        <dbReference type="EMBL" id="ADK84723.1"/>
    </source>
</evidence>
<protein>
    <recommendedName>
        <fullName evidence="3">CRISPR type III-associated protein domain-containing protein</fullName>
    </recommendedName>
</protein>
<organism evidence="4 5">
    <name type="scientific">Desulfarculus baarsii (strain ATCC 33931 / DSM 2075 / LMG 7858 / VKM B-1802 / 2st14)</name>
    <dbReference type="NCBI Taxonomy" id="644282"/>
    <lineage>
        <taxon>Bacteria</taxon>
        <taxon>Pseudomonadati</taxon>
        <taxon>Thermodesulfobacteriota</taxon>
        <taxon>Desulfarculia</taxon>
        <taxon>Desulfarculales</taxon>
        <taxon>Desulfarculaceae</taxon>
        <taxon>Desulfarculus</taxon>
    </lineage>
</organism>
<dbReference type="CDD" id="cd09726">
    <property type="entry name" value="RAMP_I_III"/>
    <property type="match status" value="1"/>
</dbReference>
<dbReference type="KEGG" id="dbr:Deba_1355"/>
<feature type="region of interest" description="Disordered" evidence="2">
    <location>
        <begin position="513"/>
        <end position="536"/>
    </location>
</feature>
<sequence length="569" mass="63995">MTLGAFHIIVKGNKTKYTFNYPDRNGETRNIMPDLTSVEPSLQPISEKIKEGDKVEFDIANGKAYNVRPVGSDWRGPEPDAGKDKMGDFHNPYNFIPTPSRENYVGDLGDGNPRGHHVYHEDCYSGRIRVKMTTVTPLIVPDTAKVDPNIEHKKYDPLLDEKGLPIVPPTSIKGMLRAAFEAVTNSRMGVFAGSYEIRSKREQRERRQEKEDVTAHIDESLLPATEMSQLSPADRVFGWVGQEGKAKSAYRGNLRVGHVRCLEDCPQKALDTFDDGLPLAILGQPKPQQGRFYMAQNTNGDPVGKGVDKEKAGYGGKNYLRGRKVYPHHGHLVVLDGYWDNPMEDRTQKAINGFFQEYRQPRANDEEQRTSQNRSITGWVRPKVAFEFDLWVDNLSKFELGALLWLLSLKENHCHRLGGAKPLGLGSVRLEIDRAQTQLATGQDMKARYQSLTDLDGGLWPKTADEENVIDGAIEAYKSAIASTNDKEFEKVSYIAAFRRAAKGYDNKLPVHYPRARQSNQQEGKPAPPNPNGESFKWFVFNEGDPNNRYCLPDIRKDAGLPILSPPKK</sequence>
<evidence type="ECO:0000259" key="3">
    <source>
        <dbReference type="Pfam" id="PF03787"/>
    </source>
</evidence>